<dbReference type="AlphaFoldDB" id="A0AA40AN32"/>
<reference evidence="2" key="1">
    <citation type="submission" date="2023-06" db="EMBL/GenBank/DDBJ databases">
        <title>Genome-scale phylogeny and comparative genomics of the fungal order Sordariales.</title>
        <authorList>
            <consortium name="Lawrence Berkeley National Laboratory"/>
            <person name="Hensen N."/>
            <person name="Bonometti L."/>
            <person name="Westerberg I."/>
            <person name="Brannstrom I.O."/>
            <person name="Guillou S."/>
            <person name="Cros-Aarteil S."/>
            <person name="Calhoun S."/>
            <person name="Haridas S."/>
            <person name="Kuo A."/>
            <person name="Mondo S."/>
            <person name="Pangilinan J."/>
            <person name="Riley R."/>
            <person name="Labutti K."/>
            <person name="Andreopoulos B."/>
            <person name="Lipzen A."/>
            <person name="Chen C."/>
            <person name="Yanf M."/>
            <person name="Daum C."/>
            <person name="Ng V."/>
            <person name="Clum A."/>
            <person name="Steindorff A."/>
            <person name="Ohm R."/>
            <person name="Martin F."/>
            <person name="Silar P."/>
            <person name="Natvig D."/>
            <person name="Lalanne C."/>
            <person name="Gautier V."/>
            <person name="Ament-Velasquez S.L."/>
            <person name="Kruys A."/>
            <person name="Hutchinson M.I."/>
            <person name="Powell A.J."/>
            <person name="Barry K."/>
            <person name="Miller A.N."/>
            <person name="Grigoriev I.V."/>
            <person name="Debuchy R."/>
            <person name="Gladieux P."/>
            <person name="Thoren M.H."/>
            <person name="Johannesson H."/>
        </authorList>
    </citation>
    <scope>NUCLEOTIDE SEQUENCE</scope>
    <source>
        <strain evidence="2">CBS 540.89</strain>
    </source>
</reference>
<name>A0AA40AN32_9PEZI</name>
<organism evidence="2 3">
    <name type="scientific">Apiosordaria backusii</name>
    <dbReference type="NCBI Taxonomy" id="314023"/>
    <lineage>
        <taxon>Eukaryota</taxon>
        <taxon>Fungi</taxon>
        <taxon>Dikarya</taxon>
        <taxon>Ascomycota</taxon>
        <taxon>Pezizomycotina</taxon>
        <taxon>Sordariomycetes</taxon>
        <taxon>Sordariomycetidae</taxon>
        <taxon>Sordariales</taxon>
        <taxon>Lasiosphaeriaceae</taxon>
        <taxon>Apiosordaria</taxon>
    </lineage>
</organism>
<gene>
    <name evidence="2" type="ORF">B0T21DRAFT_295268</name>
</gene>
<proteinExistence type="predicted"/>
<evidence type="ECO:0000313" key="3">
    <source>
        <dbReference type="Proteomes" id="UP001172159"/>
    </source>
</evidence>
<accession>A0AA40AN32</accession>
<evidence type="ECO:0000259" key="1">
    <source>
        <dbReference type="Pfam" id="PF13391"/>
    </source>
</evidence>
<feature type="domain" description="HNH nuclease" evidence="1">
    <location>
        <begin position="199"/>
        <end position="283"/>
    </location>
</feature>
<comment type="caution">
    <text evidence="2">The sequence shown here is derived from an EMBL/GenBank/DDBJ whole genome shotgun (WGS) entry which is preliminary data.</text>
</comment>
<protein>
    <recommendedName>
        <fullName evidence="1">HNH nuclease domain-containing protein</fullName>
    </recommendedName>
</protein>
<keyword evidence="3" id="KW-1185">Reference proteome</keyword>
<dbReference type="Pfam" id="PF13391">
    <property type="entry name" value="HNH_2"/>
    <property type="match status" value="1"/>
</dbReference>
<sequence length="385" mass="43193">MAVSPHHRHQSSLEGVISFSSQPPLGAERARANAKFHRIVDHFKEAADGQKKGPYNRPLLVRLTYEYARSQESKDIFLRAFFQAMDVQIDGKNDIDFDTDERLGSALTQFANHLVDHFFLPLLASSNKTPQLSPAPNSAFMQVQGGGVPDFVGTPEQVTALRQDCLIRDRHRCVISRRFDVKELEDREKISGDQVTDDDGKPFEASHIFSRLEVAHILPHALTSTEKGSELSASKKAALDILNMFDSGVIHLIEGSDIDRPRNAITLDHTLHYQFGRFKIFFEPVAGQQHTYQIRSFLSARVTPGLPVQRTLFLTENRNIDPPSPRFLAIHCAIAHILHLSAAGDYIEKILEDMEWKDTRADGGTELGRLVGLRLSGWLDRAVAI</sequence>
<dbReference type="Proteomes" id="UP001172159">
    <property type="component" value="Unassembled WGS sequence"/>
</dbReference>
<evidence type="ECO:0000313" key="2">
    <source>
        <dbReference type="EMBL" id="KAK0718752.1"/>
    </source>
</evidence>
<dbReference type="EMBL" id="JAUKTV010000013">
    <property type="protein sequence ID" value="KAK0718752.1"/>
    <property type="molecule type" value="Genomic_DNA"/>
</dbReference>
<dbReference type="InterPro" id="IPR003615">
    <property type="entry name" value="HNH_nuc"/>
</dbReference>